<feature type="transmembrane region" description="Helical" evidence="7">
    <location>
        <begin position="123"/>
        <end position="142"/>
    </location>
</feature>
<evidence type="ECO:0000313" key="9">
    <source>
        <dbReference type="EMBL" id="GCE12221.1"/>
    </source>
</evidence>
<feature type="transmembrane region" description="Helical" evidence="7">
    <location>
        <begin position="16"/>
        <end position="35"/>
    </location>
</feature>
<sequence length="327" mass="36602">MYPPISPVLPIGPLSLHWYGVIMALAIMLATWVAGRFVSRHGGDSSIIWDMLLWVLIPAIIGARLYYVFIQSPRGPSGLPHYLSNPVEILEVWKGGIHIYGAIIFGGITALIYLRYKKLSYPLYLDGIGLGLALGQTIGRLGNFVNQELYGPPTSLPWGLHIDQDHRIAPYDNMQQYPDTVLFQPLFLYEMLWDGLGFLLLLWLSRRFSKRLFTGDIFLLYLIWVPTGRFFLEFLRTDSWFFPGTPFNVVHIIIALLVITALVVLIRRHRGNSTGPTLQEQIDGVSSSTISPTATAPTTKAPTEESEPGTEETQADSETAIDHSTTD</sequence>
<keyword evidence="2 7" id="KW-1003">Cell membrane</keyword>
<feature type="compositionally biased region" description="Low complexity" evidence="8">
    <location>
        <begin position="286"/>
        <end position="301"/>
    </location>
</feature>
<feature type="transmembrane region" description="Helical" evidence="7">
    <location>
        <begin position="47"/>
        <end position="69"/>
    </location>
</feature>
<evidence type="ECO:0000256" key="2">
    <source>
        <dbReference type="ARBA" id="ARBA00022475"/>
    </source>
</evidence>
<dbReference type="GO" id="GO:0005886">
    <property type="term" value="C:plasma membrane"/>
    <property type="evidence" value="ECO:0007669"/>
    <property type="project" value="UniProtKB-SubCell"/>
</dbReference>
<feature type="compositionally biased region" description="Acidic residues" evidence="8">
    <location>
        <begin position="304"/>
        <end position="315"/>
    </location>
</feature>
<feature type="transmembrane region" description="Helical" evidence="7">
    <location>
        <begin position="247"/>
        <end position="266"/>
    </location>
</feature>
<dbReference type="RefSeq" id="WP_126579858.1">
    <property type="nucleotide sequence ID" value="NZ_BIFR01000001.1"/>
</dbReference>
<comment type="function">
    <text evidence="7">Catalyzes the transfer of the diacylglyceryl group from phosphatidylglycerol to the sulfhydryl group of the N-terminal cysteine of a prolipoprotein, the first step in the formation of mature lipoproteins.</text>
</comment>
<keyword evidence="5 7" id="KW-1133">Transmembrane helix</keyword>
<dbReference type="Proteomes" id="UP000287352">
    <property type="component" value="Unassembled WGS sequence"/>
</dbReference>
<dbReference type="GO" id="GO:0042158">
    <property type="term" value="P:lipoprotein biosynthetic process"/>
    <property type="evidence" value="ECO:0007669"/>
    <property type="project" value="UniProtKB-UniRule"/>
</dbReference>
<dbReference type="GO" id="GO:0008961">
    <property type="term" value="F:phosphatidylglycerol-prolipoprotein diacylglyceryl transferase activity"/>
    <property type="evidence" value="ECO:0007669"/>
    <property type="project" value="UniProtKB-UniRule"/>
</dbReference>
<gene>
    <name evidence="7 9" type="primary">lgt</name>
    <name evidence="9" type="ORF">KTT_20800</name>
</gene>
<reference evidence="10" key="1">
    <citation type="submission" date="2018-12" db="EMBL/GenBank/DDBJ databases">
        <title>Tengunoibacter tsumagoiensis gen. nov., sp. nov., Dictyobacter kobayashii sp. nov., D. alpinus sp. nov., and D. joshuensis sp. nov. and description of Dictyobacteraceae fam. nov. within the order Ktedonobacterales isolated from Tengu-no-mugimeshi.</title>
        <authorList>
            <person name="Wang C.M."/>
            <person name="Zheng Y."/>
            <person name="Sakai Y."/>
            <person name="Toyoda A."/>
            <person name="Minakuchi Y."/>
            <person name="Abe K."/>
            <person name="Yokota A."/>
            <person name="Yabe S."/>
        </authorList>
    </citation>
    <scope>NUCLEOTIDE SEQUENCE [LARGE SCALE GENOMIC DNA]</scope>
    <source>
        <strain evidence="10">Uno3</strain>
    </source>
</reference>
<dbReference type="Pfam" id="PF01790">
    <property type="entry name" value="LGT"/>
    <property type="match status" value="1"/>
</dbReference>
<evidence type="ECO:0000256" key="5">
    <source>
        <dbReference type="ARBA" id="ARBA00022989"/>
    </source>
</evidence>
<dbReference type="NCBIfam" id="TIGR00544">
    <property type="entry name" value="lgt"/>
    <property type="match status" value="1"/>
</dbReference>
<feature type="transmembrane region" description="Helical" evidence="7">
    <location>
        <begin position="97"/>
        <end position="116"/>
    </location>
</feature>
<keyword evidence="10" id="KW-1185">Reference proteome</keyword>
<comment type="caution">
    <text evidence="9">The sequence shown here is derived from an EMBL/GenBank/DDBJ whole genome shotgun (WGS) entry which is preliminary data.</text>
</comment>
<feature type="binding site" evidence="7">
    <location>
        <position position="140"/>
    </location>
    <ligand>
        <name>a 1,2-diacyl-sn-glycero-3-phospho-(1'-sn-glycerol)</name>
        <dbReference type="ChEBI" id="CHEBI:64716"/>
    </ligand>
</feature>
<proteinExistence type="inferred from homology"/>
<keyword evidence="3 7" id="KW-0808">Transferase</keyword>
<evidence type="ECO:0000256" key="7">
    <source>
        <dbReference type="HAMAP-Rule" id="MF_01147"/>
    </source>
</evidence>
<dbReference type="EC" id="2.5.1.145" evidence="7"/>
<evidence type="ECO:0000313" key="10">
    <source>
        <dbReference type="Proteomes" id="UP000287352"/>
    </source>
</evidence>
<protein>
    <recommendedName>
        <fullName evidence="7">Phosphatidylglycerol--prolipoprotein diacylglyceryl transferase</fullName>
        <ecNumber evidence="7">2.5.1.145</ecNumber>
    </recommendedName>
</protein>
<keyword evidence="6 7" id="KW-0472">Membrane</keyword>
<dbReference type="PANTHER" id="PTHR30589">
    <property type="entry name" value="PROLIPOPROTEIN DIACYLGLYCERYL TRANSFERASE"/>
    <property type="match status" value="1"/>
</dbReference>
<evidence type="ECO:0000256" key="4">
    <source>
        <dbReference type="ARBA" id="ARBA00022692"/>
    </source>
</evidence>
<dbReference type="EMBL" id="BIFR01000001">
    <property type="protein sequence ID" value="GCE12221.1"/>
    <property type="molecule type" value="Genomic_DNA"/>
</dbReference>
<dbReference type="AlphaFoldDB" id="A0A401ZZI1"/>
<organism evidence="9 10">
    <name type="scientific">Tengunoibacter tsumagoiensis</name>
    <dbReference type="NCBI Taxonomy" id="2014871"/>
    <lineage>
        <taxon>Bacteria</taxon>
        <taxon>Bacillati</taxon>
        <taxon>Chloroflexota</taxon>
        <taxon>Ktedonobacteria</taxon>
        <taxon>Ktedonobacterales</taxon>
        <taxon>Dictyobacteraceae</taxon>
        <taxon>Tengunoibacter</taxon>
    </lineage>
</organism>
<keyword evidence="9" id="KW-0449">Lipoprotein</keyword>
<dbReference type="OrthoDB" id="871140at2"/>
<comment type="subcellular location">
    <subcellularLocation>
        <location evidence="7">Cell membrane</location>
        <topology evidence="7">Multi-pass membrane protein</topology>
    </subcellularLocation>
</comment>
<feature type="transmembrane region" description="Helical" evidence="7">
    <location>
        <begin position="186"/>
        <end position="205"/>
    </location>
</feature>
<evidence type="ECO:0000256" key="8">
    <source>
        <dbReference type="SAM" id="MobiDB-lite"/>
    </source>
</evidence>
<dbReference type="HAMAP" id="MF_01147">
    <property type="entry name" value="Lgt"/>
    <property type="match status" value="1"/>
</dbReference>
<comment type="similarity">
    <text evidence="1 7">Belongs to the Lgt family.</text>
</comment>
<dbReference type="UniPathway" id="UPA00664"/>
<evidence type="ECO:0000256" key="1">
    <source>
        <dbReference type="ARBA" id="ARBA00007150"/>
    </source>
</evidence>
<comment type="pathway">
    <text evidence="7">Protein modification; lipoprotein biosynthesis (diacylglyceryl transfer).</text>
</comment>
<dbReference type="PANTHER" id="PTHR30589:SF0">
    <property type="entry name" value="PHOSPHATIDYLGLYCEROL--PROLIPOPROTEIN DIACYLGLYCERYL TRANSFERASE"/>
    <property type="match status" value="1"/>
</dbReference>
<name>A0A401ZZI1_9CHLR</name>
<evidence type="ECO:0000256" key="3">
    <source>
        <dbReference type="ARBA" id="ARBA00022679"/>
    </source>
</evidence>
<keyword evidence="4 7" id="KW-0812">Transmembrane</keyword>
<feature type="transmembrane region" description="Helical" evidence="7">
    <location>
        <begin position="217"/>
        <end position="235"/>
    </location>
</feature>
<dbReference type="InterPro" id="IPR001640">
    <property type="entry name" value="Lgt"/>
</dbReference>
<comment type="catalytic activity">
    <reaction evidence="7">
        <text>L-cysteinyl-[prolipoprotein] + a 1,2-diacyl-sn-glycero-3-phospho-(1'-sn-glycerol) = an S-1,2-diacyl-sn-glyceryl-L-cysteinyl-[prolipoprotein] + sn-glycerol 1-phosphate + H(+)</text>
        <dbReference type="Rhea" id="RHEA:56712"/>
        <dbReference type="Rhea" id="RHEA-COMP:14679"/>
        <dbReference type="Rhea" id="RHEA-COMP:14680"/>
        <dbReference type="ChEBI" id="CHEBI:15378"/>
        <dbReference type="ChEBI" id="CHEBI:29950"/>
        <dbReference type="ChEBI" id="CHEBI:57685"/>
        <dbReference type="ChEBI" id="CHEBI:64716"/>
        <dbReference type="ChEBI" id="CHEBI:140658"/>
        <dbReference type="EC" id="2.5.1.145"/>
    </reaction>
</comment>
<dbReference type="PROSITE" id="PS01311">
    <property type="entry name" value="LGT"/>
    <property type="match status" value="1"/>
</dbReference>
<feature type="region of interest" description="Disordered" evidence="8">
    <location>
        <begin position="274"/>
        <end position="327"/>
    </location>
</feature>
<evidence type="ECO:0000256" key="6">
    <source>
        <dbReference type="ARBA" id="ARBA00023136"/>
    </source>
</evidence>
<accession>A0A401ZZI1</accession>